<dbReference type="PANTHER" id="PTHR37533:SF2">
    <property type="entry name" value="FLAGELLAR HOOK-LENGTH CONTROL PROTEIN"/>
    <property type="match status" value="1"/>
</dbReference>
<evidence type="ECO:0000259" key="2">
    <source>
        <dbReference type="Pfam" id="PF02120"/>
    </source>
</evidence>
<dbReference type="InterPro" id="IPR052563">
    <property type="entry name" value="FliK"/>
</dbReference>
<evidence type="ECO:0000313" key="4">
    <source>
        <dbReference type="Proteomes" id="UP000786387"/>
    </source>
</evidence>
<sequence length="369" mass="39153">MIRPVGLSGQVGAAIEGQPQAARPAGFAQLSAELPERSFGRLSERFAEQMTSAAAGQVFSAPAERLGQPHPDLPQGSDAQPESAEQPELTAEQWLQGMLEQSVAVVEAREGSRIAGDSAERAMSEQEVLQDVDAQPQSATIAADQPLLVMPAVLLDRWSGPNAAAKLVQRPLDMTAPPMAGVGRAEQARGTPLDALLAAGDTGLADTAVQGGERQLLAQPQGNERLLRLEAPQAKWGEQMLQALRDNVEMQLQQRVQSATIRLDPPELGSMEIFLSHESGRLTVQISATNGDVARLLQQTSDRLRHELVGQNFTQVNVQVGADGQSGRGQGQGRQSQLPADEPQIVGNFATAPAADDARGSRSDVLVTV</sequence>
<keyword evidence="3" id="KW-0969">Cilium</keyword>
<dbReference type="RefSeq" id="WP_181071890.1">
    <property type="nucleotide sequence ID" value="NZ_JAAMRF010000008.1"/>
</dbReference>
<gene>
    <name evidence="3" type="ORF">G7026_15935</name>
</gene>
<dbReference type="Proteomes" id="UP000786387">
    <property type="component" value="Unassembled WGS sequence"/>
</dbReference>
<reference evidence="3 4" key="1">
    <citation type="submission" date="2020-02" db="EMBL/GenBank/DDBJ databases">
        <title>Synteny-based analysis reveals conserved mechanism for high triclosan tolerance in Pseudomonas, as well as instances of horizontal transfer.</title>
        <authorList>
            <person name="Mcfarland A.G."/>
            <person name="Bertucci H.K."/>
            <person name="Litmann E."/>
            <person name="Shen J."/>
            <person name="Huttenhower C."/>
            <person name="Hartmann E.M."/>
        </authorList>
    </citation>
    <scope>NUCLEOTIDE SEQUENCE [LARGE SCALE GENOMIC DNA]</scope>
    <source>
        <strain evidence="3 4">115A1</strain>
    </source>
</reference>
<dbReference type="InterPro" id="IPR038610">
    <property type="entry name" value="FliK-like_C_sf"/>
</dbReference>
<dbReference type="Pfam" id="PF02120">
    <property type="entry name" value="Flg_hook"/>
    <property type="match status" value="1"/>
</dbReference>
<evidence type="ECO:0000313" key="3">
    <source>
        <dbReference type="EMBL" id="MBA1274844.1"/>
    </source>
</evidence>
<feature type="region of interest" description="Disordered" evidence="1">
    <location>
        <begin position="64"/>
        <end position="89"/>
    </location>
</feature>
<keyword evidence="3" id="KW-0282">Flagellum</keyword>
<accession>A0ABR5Z3R0</accession>
<protein>
    <submittedName>
        <fullName evidence="3">Flagellar hook-length control protein FliK</fullName>
    </submittedName>
</protein>
<keyword evidence="4" id="KW-1185">Reference proteome</keyword>
<feature type="region of interest" description="Disordered" evidence="1">
    <location>
        <begin position="321"/>
        <end position="344"/>
    </location>
</feature>
<keyword evidence="3" id="KW-0966">Cell projection</keyword>
<dbReference type="Gene3D" id="3.30.750.140">
    <property type="match status" value="1"/>
</dbReference>
<dbReference type="EMBL" id="JAAMRF010000008">
    <property type="protein sequence ID" value="MBA1274844.1"/>
    <property type="molecule type" value="Genomic_DNA"/>
</dbReference>
<dbReference type="CDD" id="cd17470">
    <property type="entry name" value="T3SS_Flik_C"/>
    <property type="match status" value="1"/>
</dbReference>
<comment type="caution">
    <text evidence="3">The sequence shown here is derived from an EMBL/GenBank/DDBJ whole genome shotgun (WGS) entry which is preliminary data.</text>
</comment>
<name>A0ABR5Z3R0_9GAMM</name>
<dbReference type="InterPro" id="IPR021136">
    <property type="entry name" value="Flagellar_hook_control-like_C"/>
</dbReference>
<evidence type="ECO:0000256" key="1">
    <source>
        <dbReference type="SAM" id="MobiDB-lite"/>
    </source>
</evidence>
<dbReference type="PANTHER" id="PTHR37533">
    <property type="entry name" value="FLAGELLAR HOOK-LENGTH CONTROL PROTEIN"/>
    <property type="match status" value="1"/>
</dbReference>
<feature type="domain" description="Flagellar hook-length control protein-like C-terminal" evidence="2">
    <location>
        <begin position="247"/>
        <end position="327"/>
    </location>
</feature>
<organism evidence="3 4">
    <name type="scientific">Stutzerimonas azotifigens</name>
    <dbReference type="NCBI Taxonomy" id="291995"/>
    <lineage>
        <taxon>Bacteria</taxon>
        <taxon>Pseudomonadati</taxon>
        <taxon>Pseudomonadota</taxon>
        <taxon>Gammaproteobacteria</taxon>
        <taxon>Pseudomonadales</taxon>
        <taxon>Pseudomonadaceae</taxon>
        <taxon>Stutzerimonas</taxon>
    </lineage>
</organism>
<proteinExistence type="predicted"/>